<evidence type="ECO:0000313" key="8">
    <source>
        <dbReference type="Proteomes" id="UP000034160"/>
    </source>
</evidence>
<proteinExistence type="inferred from homology"/>
<keyword evidence="2 5" id="KW-0689">Ribosomal protein</keyword>
<gene>
    <name evidence="5" type="primary">rplT</name>
    <name evidence="7" type="ORF">UU93_C0006G0034</name>
</gene>
<evidence type="ECO:0000256" key="3">
    <source>
        <dbReference type="ARBA" id="ARBA00023274"/>
    </source>
</evidence>
<dbReference type="Proteomes" id="UP000034160">
    <property type="component" value="Unassembled WGS sequence"/>
</dbReference>
<comment type="caution">
    <text evidence="7">The sequence shown here is derived from an EMBL/GenBank/DDBJ whole genome shotgun (WGS) entry which is preliminary data.</text>
</comment>
<comment type="similarity">
    <text evidence="1 5 6">Belongs to the bacterial ribosomal protein bL20 family.</text>
</comment>
<protein>
    <recommendedName>
        <fullName evidence="4 5">Large ribosomal subunit protein bL20</fullName>
    </recommendedName>
</protein>
<evidence type="ECO:0000256" key="1">
    <source>
        <dbReference type="ARBA" id="ARBA00007698"/>
    </source>
</evidence>
<dbReference type="GO" id="GO:0000027">
    <property type="term" value="P:ribosomal large subunit assembly"/>
    <property type="evidence" value="ECO:0007669"/>
    <property type="project" value="UniProtKB-UniRule"/>
</dbReference>
<dbReference type="Pfam" id="PF00453">
    <property type="entry name" value="Ribosomal_L20"/>
    <property type="match status" value="1"/>
</dbReference>
<dbReference type="EMBL" id="LCCN01000006">
    <property type="protein sequence ID" value="KKS32555.1"/>
    <property type="molecule type" value="Genomic_DNA"/>
</dbReference>
<dbReference type="GO" id="GO:0006412">
    <property type="term" value="P:translation"/>
    <property type="evidence" value="ECO:0007669"/>
    <property type="project" value="InterPro"/>
</dbReference>
<dbReference type="Gene3D" id="6.10.160.10">
    <property type="match status" value="1"/>
</dbReference>
<accession>A0A0G0Y732</accession>
<dbReference type="CDD" id="cd07026">
    <property type="entry name" value="Ribosomal_L20"/>
    <property type="match status" value="1"/>
</dbReference>
<dbReference type="GO" id="GO:1990904">
    <property type="term" value="C:ribonucleoprotein complex"/>
    <property type="evidence" value="ECO:0007669"/>
    <property type="project" value="UniProtKB-KW"/>
</dbReference>
<sequence length="114" mass="13171">MRVKSPTHRRHHKILTAAKGYRMARSRWYKVASEAVVHAGQYAFTGRHLKRRDLRATWIIRMNAALRPLGISYSEFIPMLKKAKIELDRKILSQLATSEPKVFAAIVDKTKTKV</sequence>
<evidence type="ECO:0000256" key="6">
    <source>
        <dbReference type="RuleBase" id="RU000560"/>
    </source>
</evidence>
<keyword evidence="5 6" id="KW-0694">RNA-binding</keyword>
<dbReference type="GO" id="GO:0005840">
    <property type="term" value="C:ribosome"/>
    <property type="evidence" value="ECO:0007669"/>
    <property type="project" value="UniProtKB-KW"/>
</dbReference>
<evidence type="ECO:0000256" key="2">
    <source>
        <dbReference type="ARBA" id="ARBA00022980"/>
    </source>
</evidence>
<dbReference type="PRINTS" id="PR00062">
    <property type="entry name" value="RIBOSOMALL20"/>
</dbReference>
<dbReference type="GO" id="GO:0019843">
    <property type="term" value="F:rRNA binding"/>
    <property type="evidence" value="ECO:0007669"/>
    <property type="project" value="UniProtKB-UniRule"/>
</dbReference>
<dbReference type="SUPFAM" id="SSF74731">
    <property type="entry name" value="Ribosomal protein L20"/>
    <property type="match status" value="1"/>
</dbReference>
<evidence type="ECO:0000256" key="5">
    <source>
        <dbReference type="HAMAP-Rule" id="MF_00382"/>
    </source>
</evidence>
<dbReference type="Gene3D" id="1.10.1900.20">
    <property type="entry name" value="Ribosomal protein L20"/>
    <property type="match status" value="1"/>
</dbReference>
<dbReference type="NCBIfam" id="TIGR01032">
    <property type="entry name" value="rplT_bact"/>
    <property type="match status" value="1"/>
</dbReference>
<dbReference type="InterPro" id="IPR005813">
    <property type="entry name" value="Ribosomal_bL20"/>
</dbReference>
<dbReference type="PANTHER" id="PTHR10986">
    <property type="entry name" value="39S RIBOSOMAL PROTEIN L20"/>
    <property type="match status" value="1"/>
</dbReference>
<comment type="function">
    <text evidence="5 6">Binds directly to 23S ribosomal RNA and is necessary for the in vitro assembly process of the 50S ribosomal subunit. It is not involved in the protein synthesizing functions of that subunit.</text>
</comment>
<evidence type="ECO:0000313" key="7">
    <source>
        <dbReference type="EMBL" id="KKS32555.1"/>
    </source>
</evidence>
<organism evidence="7 8">
    <name type="scientific">Candidatus Amesbacteria bacterium GW2011_GWA2_42_12</name>
    <dbReference type="NCBI Taxonomy" id="1618356"/>
    <lineage>
        <taxon>Bacteria</taxon>
        <taxon>Candidatus Amesiibacteriota</taxon>
    </lineage>
</organism>
<dbReference type="InterPro" id="IPR035566">
    <property type="entry name" value="Ribosomal_protein_bL20_C"/>
</dbReference>
<dbReference type="HAMAP" id="MF_00382">
    <property type="entry name" value="Ribosomal_bL20"/>
    <property type="match status" value="1"/>
</dbReference>
<keyword evidence="3 5" id="KW-0687">Ribonucleoprotein</keyword>
<dbReference type="STRING" id="1618356.UU93_C0006G0034"/>
<name>A0A0G0Y732_9BACT</name>
<dbReference type="AlphaFoldDB" id="A0A0G0Y732"/>
<keyword evidence="5 6" id="KW-0699">rRNA-binding</keyword>
<reference evidence="7 8" key="1">
    <citation type="journal article" date="2015" name="Nature">
        <title>rRNA introns, odd ribosomes, and small enigmatic genomes across a large radiation of phyla.</title>
        <authorList>
            <person name="Brown C.T."/>
            <person name="Hug L.A."/>
            <person name="Thomas B.C."/>
            <person name="Sharon I."/>
            <person name="Castelle C.J."/>
            <person name="Singh A."/>
            <person name="Wilkins M.J."/>
            <person name="Williams K.H."/>
            <person name="Banfield J.F."/>
        </authorList>
    </citation>
    <scope>NUCLEOTIDE SEQUENCE [LARGE SCALE GENOMIC DNA]</scope>
</reference>
<dbReference type="FunFam" id="1.10.1900.20:FF:000001">
    <property type="entry name" value="50S ribosomal protein L20"/>
    <property type="match status" value="1"/>
</dbReference>
<evidence type="ECO:0000256" key="4">
    <source>
        <dbReference type="ARBA" id="ARBA00035172"/>
    </source>
</evidence>
<dbReference type="GO" id="GO:0003735">
    <property type="term" value="F:structural constituent of ribosome"/>
    <property type="evidence" value="ECO:0007669"/>
    <property type="project" value="InterPro"/>
</dbReference>